<keyword evidence="2" id="KW-0479">Metal-binding</keyword>
<dbReference type="InterPro" id="IPR017896">
    <property type="entry name" value="4Fe4S_Fe-S-bd"/>
</dbReference>
<gene>
    <name evidence="6" type="ORF">EDM59_11400</name>
</gene>
<dbReference type="GO" id="GO:0051539">
    <property type="term" value="F:4 iron, 4 sulfur cluster binding"/>
    <property type="evidence" value="ECO:0007669"/>
    <property type="project" value="UniProtKB-KW"/>
</dbReference>
<dbReference type="EMBL" id="RHHU01000005">
    <property type="protein sequence ID" value="RNB86761.1"/>
    <property type="molecule type" value="Genomic_DNA"/>
</dbReference>
<dbReference type="Proteomes" id="UP000269573">
    <property type="component" value="Unassembled WGS sequence"/>
</dbReference>
<dbReference type="PROSITE" id="PS51379">
    <property type="entry name" value="4FE4S_FER_2"/>
    <property type="match status" value="3"/>
</dbReference>
<evidence type="ECO:0000313" key="7">
    <source>
        <dbReference type="Proteomes" id="UP000269573"/>
    </source>
</evidence>
<proteinExistence type="predicted"/>
<evidence type="ECO:0000256" key="3">
    <source>
        <dbReference type="ARBA" id="ARBA00023004"/>
    </source>
</evidence>
<name>A0A3M8DGU0_9BACL</name>
<dbReference type="GO" id="GO:0046872">
    <property type="term" value="F:metal ion binding"/>
    <property type="evidence" value="ECO:0007669"/>
    <property type="project" value="UniProtKB-KW"/>
</dbReference>
<evidence type="ECO:0000259" key="5">
    <source>
        <dbReference type="PROSITE" id="PS51379"/>
    </source>
</evidence>
<feature type="domain" description="4Fe-4S ferredoxin-type" evidence="5">
    <location>
        <begin position="44"/>
        <end position="75"/>
    </location>
</feature>
<sequence>MAKQVLYIEMENCIGCRSCLAACTQCGGHDNRNRNYVMEVDPLHTRQTIPLMCLHCVNPACARSCPAQAIQIADNGAVLSALVEKCIGCQNCTIACPYGIPKFDVEQNLMYKCDLCYDRTKDKIPPMCASVCPTNTLQWITEAELEAKQDKHRLANGKWMASQMVDPLESETNVKISLPGILQGTQKLF</sequence>
<evidence type="ECO:0000256" key="2">
    <source>
        <dbReference type="ARBA" id="ARBA00022723"/>
    </source>
</evidence>
<dbReference type="SUPFAM" id="SSF54862">
    <property type="entry name" value="4Fe-4S ferredoxins"/>
    <property type="match status" value="1"/>
</dbReference>
<dbReference type="InterPro" id="IPR017900">
    <property type="entry name" value="4Fe4S_Fe_S_CS"/>
</dbReference>
<dbReference type="InterPro" id="IPR050954">
    <property type="entry name" value="ET_IronSulfur_Cluster-Binding"/>
</dbReference>
<dbReference type="Pfam" id="PF13247">
    <property type="entry name" value="Fer4_11"/>
    <property type="match status" value="1"/>
</dbReference>
<evidence type="ECO:0000256" key="4">
    <source>
        <dbReference type="ARBA" id="ARBA00023014"/>
    </source>
</evidence>
<keyword evidence="4" id="KW-0411">Iron-sulfur</keyword>
<organism evidence="6 7">
    <name type="scientific">Brevibacillus nitrificans</name>
    <dbReference type="NCBI Taxonomy" id="651560"/>
    <lineage>
        <taxon>Bacteria</taxon>
        <taxon>Bacillati</taxon>
        <taxon>Bacillota</taxon>
        <taxon>Bacilli</taxon>
        <taxon>Bacillales</taxon>
        <taxon>Paenibacillaceae</taxon>
        <taxon>Brevibacillus</taxon>
    </lineage>
</organism>
<reference evidence="6 7" key="1">
    <citation type="submission" date="2018-10" db="EMBL/GenBank/DDBJ databases">
        <title>Phylogenomics of Brevibacillus.</title>
        <authorList>
            <person name="Dunlap C."/>
        </authorList>
    </citation>
    <scope>NUCLEOTIDE SEQUENCE [LARGE SCALE GENOMIC DNA]</scope>
    <source>
        <strain evidence="6 7">JCM 15774</strain>
    </source>
</reference>
<dbReference type="Gene3D" id="3.30.70.20">
    <property type="match status" value="2"/>
</dbReference>
<keyword evidence="7" id="KW-1185">Reference proteome</keyword>
<dbReference type="PROSITE" id="PS00198">
    <property type="entry name" value="4FE4S_FER_1"/>
    <property type="match status" value="1"/>
</dbReference>
<dbReference type="PANTHER" id="PTHR43177">
    <property type="entry name" value="PROTEIN NRFC"/>
    <property type="match status" value="1"/>
</dbReference>
<keyword evidence="1" id="KW-0004">4Fe-4S</keyword>
<evidence type="ECO:0000313" key="6">
    <source>
        <dbReference type="EMBL" id="RNB86761.1"/>
    </source>
</evidence>
<dbReference type="AlphaFoldDB" id="A0A3M8DGU0"/>
<accession>A0A3M8DGU0</accession>
<dbReference type="RefSeq" id="WP_122923709.1">
    <property type="nucleotide sequence ID" value="NZ_RHHU01000005.1"/>
</dbReference>
<keyword evidence="3" id="KW-0408">Iron</keyword>
<feature type="domain" description="4Fe-4S ferredoxin-type" evidence="5">
    <location>
        <begin position="4"/>
        <end position="34"/>
    </location>
</feature>
<evidence type="ECO:0000256" key="1">
    <source>
        <dbReference type="ARBA" id="ARBA00022485"/>
    </source>
</evidence>
<protein>
    <submittedName>
        <fullName evidence="6">4Fe-4S dicluster domain-containing protein</fullName>
    </submittedName>
</protein>
<feature type="domain" description="4Fe-4S ferredoxin-type" evidence="5">
    <location>
        <begin position="77"/>
        <end position="106"/>
    </location>
</feature>
<dbReference type="PANTHER" id="PTHR43177:SF3">
    <property type="entry name" value="PROTEIN NRFC HOMOLOG"/>
    <property type="match status" value="1"/>
</dbReference>
<comment type="caution">
    <text evidence="6">The sequence shown here is derived from an EMBL/GenBank/DDBJ whole genome shotgun (WGS) entry which is preliminary data.</text>
</comment>